<dbReference type="CDD" id="cd00085">
    <property type="entry name" value="HNHc"/>
    <property type="match status" value="1"/>
</dbReference>
<sequence length="283" mass="33363">MPKELDLTNTNSIGSTELAEAITYFQTKTRKFDFCAYKNKNVAKALKKMFHGKCAYCESEIGVISYEEIEHFRPKGALKLKVKEKLKYPGYYWLAMKWDNLLVSCPKCNKIKGNFFPLVNENNRLRNHLQTSQEEPLLINPCEENPANHIFFTEKGYIKYKTQKGDHSIKHYGLFRRELTKAREKLAKDILLKEKQILNGFEDIIFFKQCIDTFPNAKERIEKQTLEILEIYDSILEYINDKELPYRQMVIQLTEKFRKDNGAELEALRIGYKKSIQKKLVHK</sequence>
<feature type="domain" description="HNH nuclease" evidence="1">
    <location>
        <begin position="41"/>
        <end position="110"/>
    </location>
</feature>
<protein>
    <recommendedName>
        <fullName evidence="1">HNH nuclease domain-containing protein</fullName>
    </recommendedName>
</protein>
<dbReference type="Proteomes" id="UP000464780">
    <property type="component" value="Chromosome"/>
</dbReference>
<evidence type="ECO:0000313" key="2">
    <source>
        <dbReference type="EMBL" id="QHV45456.1"/>
    </source>
</evidence>
<proteinExistence type="predicted"/>
<dbReference type="InterPro" id="IPR003615">
    <property type="entry name" value="HNH_nuc"/>
</dbReference>
<dbReference type="RefSeq" id="WP_162280375.1">
    <property type="nucleotide sequence ID" value="NZ_CP028009.1"/>
</dbReference>
<dbReference type="Gene3D" id="1.10.30.50">
    <property type="match status" value="1"/>
</dbReference>
<dbReference type="AlphaFoldDB" id="A0AB73UMA5"/>
<evidence type="ECO:0000259" key="1">
    <source>
        <dbReference type="SMART" id="SM00507"/>
    </source>
</evidence>
<dbReference type="SMART" id="SM00507">
    <property type="entry name" value="HNHc"/>
    <property type="match status" value="1"/>
</dbReference>
<dbReference type="EMBL" id="CP028009">
    <property type="protein sequence ID" value="QHV45456.1"/>
    <property type="molecule type" value="Genomic_DNA"/>
</dbReference>
<name>A0AB73UMA5_BACCE</name>
<reference evidence="2 3" key="1">
    <citation type="submission" date="2018-03" db="EMBL/GenBank/DDBJ databases">
        <title>The complete genome of bacterial strain SGAir0260.</title>
        <authorList>
            <person name="Schuster S.C."/>
        </authorList>
    </citation>
    <scope>NUCLEOTIDE SEQUENCE [LARGE SCALE GENOMIC DNA]</scope>
    <source>
        <strain evidence="2 3">SGAir0260</strain>
    </source>
</reference>
<evidence type="ECO:0000313" key="3">
    <source>
        <dbReference type="Proteomes" id="UP000464780"/>
    </source>
</evidence>
<accession>A0AB73UMA5</accession>
<organism evidence="2 3">
    <name type="scientific">Bacillus cereus</name>
    <dbReference type="NCBI Taxonomy" id="1396"/>
    <lineage>
        <taxon>Bacteria</taxon>
        <taxon>Bacillati</taxon>
        <taxon>Bacillota</taxon>
        <taxon>Bacilli</taxon>
        <taxon>Bacillales</taxon>
        <taxon>Bacillaceae</taxon>
        <taxon>Bacillus</taxon>
        <taxon>Bacillus cereus group</taxon>
    </lineage>
</organism>
<gene>
    <name evidence="2" type="ORF">C1N66_20810</name>
</gene>